<name>A0A245ZQE5_9SPHN</name>
<dbReference type="Gene3D" id="2.160.20.10">
    <property type="entry name" value="Single-stranded right-handed beta-helix, Pectin lyase-like"/>
    <property type="match status" value="1"/>
</dbReference>
<reference evidence="2 3" key="1">
    <citation type="submission" date="2017-03" db="EMBL/GenBank/DDBJ databases">
        <title>Genome sequence of Sphingomonas mucosissima DSM 17494.</title>
        <authorList>
            <person name="Poehlein A."/>
            <person name="Wuebbeler J.H."/>
            <person name="Steinbuechel A."/>
            <person name="Daniel R."/>
        </authorList>
    </citation>
    <scope>NUCLEOTIDE SEQUENCE [LARGE SCALE GENOMIC DNA]</scope>
    <source>
        <strain evidence="2 3">DSM 17494</strain>
    </source>
</reference>
<evidence type="ECO:0000313" key="3">
    <source>
        <dbReference type="Proteomes" id="UP000197783"/>
    </source>
</evidence>
<evidence type="ECO:0000313" key="2">
    <source>
        <dbReference type="EMBL" id="OWK31959.1"/>
    </source>
</evidence>
<dbReference type="Proteomes" id="UP000197783">
    <property type="component" value="Unassembled WGS sequence"/>
</dbReference>
<dbReference type="EMBL" id="NBBJ01000001">
    <property type="protein sequence ID" value="OWK31959.1"/>
    <property type="molecule type" value="Genomic_DNA"/>
</dbReference>
<sequence>MRIAPVLFALAITGSASGQEARAPFVVQESGQGFATLDEALQAHRGQDFTVLIAPGVYRQCAVQQAGRVTFKAVRPGSAIFEGACEDKAALVLRGGGSVVDGLVFRGIRVPDGNGAGIRIEIGDLVVRNSMFLDSQEGILGGTDEASNITVDRSTFSGLGQCHETEDCAHSIYLASRGSVTITNSRFERGRGGHYVKLRVPRVRIADNSFDDSAGTRTNYMIDLPEGATGEIARNTFVQGTRKENWGGMIVVAAEQRKYRSAGLSVHDNVASLAPGQEKSPAFVANVSGERLALGENRLGAGVRAYEVRQP</sequence>
<feature type="domain" description="Right handed beta helix" evidence="1">
    <location>
        <begin position="104"/>
        <end position="239"/>
    </location>
</feature>
<organism evidence="2 3">
    <name type="scientific">Sphingomonas mucosissima</name>
    <dbReference type="NCBI Taxonomy" id="370959"/>
    <lineage>
        <taxon>Bacteria</taxon>
        <taxon>Pseudomonadati</taxon>
        <taxon>Pseudomonadota</taxon>
        <taxon>Alphaproteobacteria</taxon>
        <taxon>Sphingomonadales</taxon>
        <taxon>Sphingomonadaceae</taxon>
        <taxon>Sphingomonas</taxon>
    </lineage>
</organism>
<comment type="caution">
    <text evidence="2">The sequence shown here is derived from an EMBL/GenBank/DDBJ whole genome shotgun (WGS) entry which is preliminary data.</text>
</comment>
<accession>A0A245ZQE5</accession>
<gene>
    <name evidence="2" type="ORF">SPMU_02790</name>
</gene>
<dbReference type="InterPro" id="IPR011050">
    <property type="entry name" value="Pectin_lyase_fold/virulence"/>
</dbReference>
<keyword evidence="3" id="KW-1185">Reference proteome</keyword>
<evidence type="ECO:0000259" key="1">
    <source>
        <dbReference type="Pfam" id="PF13229"/>
    </source>
</evidence>
<dbReference type="InterPro" id="IPR039448">
    <property type="entry name" value="Beta_helix"/>
</dbReference>
<dbReference type="SUPFAM" id="SSF51126">
    <property type="entry name" value="Pectin lyase-like"/>
    <property type="match status" value="1"/>
</dbReference>
<dbReference type="InterPro" id="IPR012334">
    <property type="entry name" value="Pectin_lyas_fold"/>
</dbReference>
<proteinExistence type="predicted"/>
<dbReference type="RefSeq" id="WP_245832652.1">
    <property type="nucleotide sequence ID" value="NZ_NBBJ01000001.1"/>
</dbReference>
<protein>
    <recommendedName>
        <fullName evidence="1">Right handed beta helix domain-containing protein</fullName>
    </recommendedName>
</protein>
<dbReference type="AlphaFoldDB" id="A0A245ZQE5"/>
<dbReference type="Pfam" id="PF13229">
    <property type="entry name" value="Beta_helix"/>
    <property type="match status" value="1"/>
</dbReference>